<sequence length="74" mass="8393">MSEDRLINQGWEHLDGLYVRARVHPGYEDAPDNVEGPLVVTEMMDLSGDEHFGFTYTVDGWSVVPETIQRVEVS</sequence>
<dbReference type="EMBL" id="UINC01023827">
    <property type="protein sequence ID" value="SVA96263.1"/>
    <property type="molecule type" value="Genomic_DNA"/>
</dbReference>
<name>A0A382A5Q8_9ZZZZ</name>
<evidence type="ECO:0000313" key="1">
    <source>
        <dbReference type="EMBL" id="SVA96263.1"/>
    </source>
</evidence>
<protein>
    <submittedName>
        <fullName evidence="1">Uncharacterized protein</fullName>
    </submittedName>
</protein>
<proteinExistence type="predicted"/>
<accession>A0A382A5Q8</accession>
<reference evidence="1" key="1">
    <citation type="submission" date="2018-05" db="EMBL/GenBank/DDBJ databases">
        <authorList>
            <person name="Lanie J.A."/>
            <person name="Ng W.-L."/>
            <person name="Kazmierczak K.M."/>
            <person name="Andrzejewski T.M."/>
            <person name="Davidsen T.M."/>
            <person name="Wayne K.J."/>
            <person name="Tettelin H."/>
            <person name="Glass J.I."/>
            <person name="Rusch D."/>
            <person name="Podicherti R."/>
            <person name="Tsui H.-C.T."/>
            <person name="Winkler M.E."/>
        </authorList>
    </citation>
    <scope>NUCLEOTIDE SEQUENCE</scope>
</reference>
<gene>
    <name evidence="1" type="ORF">METZ01_LOCUS149117</name>
</gene>
<dbReference type="AlphaFoldDB" id="A0A382A5Q8"/>
<organism evidence="1">
    <name type="scientific">marine metagenome</name>
    <dbReference type="NCBI Taxonomy" id="408172"/>
    <lineage>
        <taxon>unclassified sequences</taxon>
        <taxon>metagenomes</taxon>
        <taxon>ecological metagenomes</taxon>
    </lineage>
</organism>